<feature type="compositionally biased region" description="Basic residues" evidence="1">
    <location>
        <begin position="8"/>
        <end position="23"/>
    </location>
</feature>
<dbReference type="SUPFAM" id="SSF48452">
    <property type="entry name" value="TPR-like"/>
    <property type="match status" value="1"/>
</dbReference>
<accession>A0A382UKF7</accession>
<name>A0A382UKF7_9ZZZZ</name>
<dbReference type="EMBL" id="UINC01144863">
    <property type="protein sequence ID" value="SVD34642.1"/>
    <property type="molecule type" value="Genomic_DNA"/>
</dbReference>
<evidence type="ECO:0000256" key="1">
    <source>
        <dbReference type="SAM" id="MobiDB-lite"/>
    </source>
</evidence>
<dbReference type="Gene3D" id="1.25.40.10">
    <property type="entry name" value="Tetratricopeptide repeat domain"/>
    <property type="match status" value="1"/>
</dbReference>
<feature type="region of interest" description="Disordered" evidence="1">
    <location>
        <begin position="1"/>
        <end position="26"/>
    </location>
</feature>
<reference evidence="2" key="1">
    <citation type="submission" date="2018-05" db="EMBL/GenBank/DDBJ databases">
        <authorList>
            <person name="Lanie J.A."/>
            <person name="Ng W.-L."/>
            <person name="Kazmierczak K.M."/>
            <person name="Andrzejewski T.M."/>
            <person name="Davidsen T.M."/>
            <person name="Wayne K.J."/>
            <person name="Tettelin H."/>
            <person name="Glass J.I."/>
            <person name="Rusch D."/>
            <person name="Podicherti R."/>
            <person name="Tsui H.-C.T."/>
            <person name="Winkler M.E."/>
        </authorList>
    </citation>
    <scope>NUCLEOTIDE SEQUENCE</scope>
</reference>
<organism evidence="2">
    <name type="scientific">marine metagenome</name>
    <dbReference type="NCBI Taxonomy" id="408172"/>
    <lineage>
        <taxon>unclassified sequences</taxon>
        <taxon>metagenomes</taxon>
        <taxon>ecological metagenomes</taxon>
    </lineage>
</organism>
<sequence length="113" mass="12981">MAAETRRKAPRKRKARRKRRRQRRPADRTRLWALVVLAVIIVSGIVATIAFDDRHWHAFDDAGNVAYERGNYKYAARMYGEALQIAQDLEDARLVAASQQALSRAYAAQERGR</sequence>
<dbReference type="AlphaFoldDB" id="A0A382UKF7"/>
<dbReference type="InterPro" id="IPR011990">
    <property type="entry name" value="TPR-like_helical_dom_sf"/>
</dbReference>
<evidence type="ECO:0000313" key="2">
    <source>
        <dbReference type="EMBL" id="SVD34642.1"/>
    </source>
</evidence>
<evidence type="ECO:0008006" key="3">
    <source>
        <dbReference type="Google" id="ProtNLM"/>
    </source>
</evidence>
<gene>
    <name evidence="2" type="ORF">METZ01_LOCUS387496</name>
</gene>
<protein>
    <recommendedName>
        <fullName evidence="3">Tetratricopeptide repeat protein</fullName>
    </recommendedName>
</protein>
<proteinExistence type="predicted"/>